<dbReference type="PROSITE" id="PS50850">
    <property type="entry name" value="MFS"/>
    <property type="match status" value="1"/>
</dbReference>
<dbReference type="InterPro" id="IPR011701">
    <property type="entry name" value="MFS"/>
</dbReference>
<evidence type="ECO:0000256" key="5">
    <source>
        <dbReference type="ARBA" id="ARBA00022692"/>
    </source>
</evidence>
<dbReference type="Pfam" id="PF07690">
    <property type="entry name" value="MFS_1"/>
    <property type="match status" value="1"/>
</dbReference>
<feature type="transmembrane region" description="Helical" evidence="8">
    <location>
        <begin position="166"/>
        <end position="186"/>
    </location>
</feature>
<evidence type="ECO:0000256" key="4">
    <source>
        <dbReference type="ARBA" id="ARBA00022475"/>
    </source>
</evidence>
<evidence type="ECO:0000256" key="1">
    <source>
        <dbReference type="ARBA" id="ARBA00004651"/>
    </source>
</evidence>
<keyword evidence="5 8" id="KW-0812">Transmembrane</keyword>
<name>A0ABT7SNC2_9GAMM</name>
<keyword evidence="8" id="KW-0997">Cell inner membrane</keyword>
<keyword evidence="4" id="KW-1003">Cell membrane</keyword>
<dbReference type="InterPro" id="IPR004812">
    <property type="entry name" value="Efflux_drug-R_Bcr/CmlA"/>
</dbReference>
<dbReference type="NCBIfam" id="TIGR00710">
    <property type="entry name" value="efflux_Bcr_CflA"/>
    <property type="match status" value="1"/>
</dbReference>
<comment type="similarity">
    <text evidence="2 8">Belongs to the major facilitator superfamily. Bcr/CmlA family.</text>
</comment>
<keyword evidence="6 8" id="KW-1133">Transmembrane helix</keyword>
<feature type="transmembrane region" description="Helical" evidence="8">
    <location>
        <begin position="136"/>
        <end position="160"/>
    </location>
</feature>
<comment type="caution">
    <text evidence="10">The sequence shown here is derived from an EMBL/GenBank/DDBJ whole genome shotgun (WGS) entry which is preliminary data.</text>
</comment>
<feature type="transmembrane region" description="Helical" evidence="8">
    <location>
        <begin position="369"/>
        <end position="391"/>
    </location>
</feature>
<dbReference type="Gene3D" id="1.20.1720.10">
    <property type="entry name" value="Multidrug resistance protein D"/>
    <property type="match status" value="1"/>
</dbReference>
<evidence type="ECO:0000259" key="9">
    <source>
        <dbReference type="PROSITE" id="PS50850"/>
    </source>
</evidence>
<dbReference type="EMBL" id="JAUCDY010000004">
    <property type="protein sequence ID" value="MDM7857685.1"/>
    <property type="molecule type" value="Genomic_DNA"/>
</dbReference>
<organism evidence="10 11">
    <name type="scientific">Thiopseudomonas acetoxidans</name>
    <dbReference type="NCBI Taxonomy" id="3041622"/>
    <lineage>
        <taxon>Bacteria</taxon>
        <taxon>Pseudomonadati</taxon>
        <taxon>Pseudomonadota</taxon>
        <taxon>Gammaproteobacteria</taxon>
        <taxon>Pseudomonadales</taxon>
        <taxon>Pseudomonadaceae</taxon>
        <taxon>Thiopseudomonas</taxon>
    </lineage>
</organism>
<dbReference type="SUPFAM" id="SSF103473">
    <property type="entry name" value="MFS general substrate transporter"/>
    <property type="match status" value="1"/>
</dbReference>
<dbReference type="PANTHER" id="PTHR23502:SF132">
    <property type="entry name" value="POLYAMINE TRANSPORTER 2-RELATED"/>
    <property type="match status" value="1"/>
</dbReference>
<dbReference type="PANTHER" id="PTHR23502">
    <property type="entry name" value="MAJOR FACILITATOR SUPERFAMILY"/>
    <property type="match status" value="1"/>
</dbReference>
<sequence length="402" mass="42930">MKPTITTISLKLIVLLASLNALVAAAIDMYLPAFPVIGIDLNISAGQVQQTITIFLLGLAVGQGLYGPLLDRYGRRKPMLVGISLFTLGSLLAALAHSFEMLLVARFIQALGAAAGSVTPRAIIADTCDVPDAARAFSMLMQVMMIAPITAPIIGSVVLFLGPWQLIFWVLVAAGAVAGLFSLKLLPETLAPEKRIPISARNISSNYFKLLSHPRYLLYTLASGFLVGGLFTYISNSPFVFIEHFGLSPAHYSLIFGASACGMIVSSQINLRLLRRRKPLYVLFLGLIGFISLASLLTVLVFFNAAQAWSYAVLLGLCLSMLGMITGNLTAVTMGYARDFAGIASSLMGVMQFLLAGVLGFIINLAPTTLYTLPLSLLGFSSTALVLCYVATHASIPSRQTD</sequence>
<gene>
    <name evidence="10" type="ORF">QEZ41_05265</name>
</gene>
<feature type="transmembrane region" description="Helical" evidence="8">
    <location>
        <begin position="254"/>
        <end position="273"/>
    </location>
</feature>
<evidence type="ECO:0000256" key="6">
    <source>
        <dbReference type="ARBA" id="ARBA00022989"/>
    </source>
</evidence>
<feature type="transmembrane region" description="Helical" evidence="8">
    <location>
        <begin position="341"/>
        <end position="363"/>
    </location>
</feature>
<evidence type="ECO:0000256" key="8">
    <source>
        <dbReference type="RuleBase" id="RU365088"/>
    </source>
</evidence>
<feature type="transmembrane region" description="Helical" evidence="8">
    <location>
        <begin position="12"/>
        <end position="31"/>
    </location>
</feature>
<keyword evidence="3 8" id="KW-0813">Transport</keyword>
<feature type="transmembrane region" description="Helical" evidence="8">
    <location>
        <begin position="103"/>
        <end position="124"/>
    </location>
</feature>
<keyword evidence="11" id="KW-1185">Reference proteome</keyword>
<dbReference type="InterPro" id="IPR036259">
    <property type="entry name" value="MFS_trans_sf"/>
</dbReference>
<feature type="transmembrane region" description="Helical" evidence="8">
    <location>
        <begin position="79"/>
        <end position="97"/>
    </location>
</feature>
<feature type="transmembrane region" description="Helical" evidence="8">
    <location>
        <begin position="51"/>
        <end position="67"/>
    </location>
</feature>
<evidence type="ECO:0000256" key="3">
    <source>
        <dbReference type="ARBA" id="ARBA00022448"/>
    </source>
</evidence>
<evidence type="ECO:0000313" key="11">
    <source>
        <dbReference type="Proteomes" id="UP001241056"/>
    </source>
</evidence>
<feature type="transmembrane region" description="Helical" evidence="8">
    <location>
        <begin position="309"/>
        <end position="329"/>
    </location>
</feature>
<accession>A0ABT7SNC2</accession>
<reference evidence="10 11" key="1">
    <citation type="submission" date="2023-06" db="EMBL/GenBank/DDBJ databases">
        <title>Thiopseudomonas sp. CY1220 draft genome sequence.</title>
        <authorList>
            <person name="Zhao G."/>
            <person name="An M."/>
        </authorList>
    </citation>
    <scope>NUCLEOTIDE SEQUENCE [LARGE SCALE GENOMIC DNA]</scope>
    <source>
        <strain evidence="10 11">CY1220</strain>
    </source>
</reference>
<dbReference type="RefSeq" id="WP_289410342.1">
    <property type="nucleotide sequence ID" value="NZ_JAUCDY010000004.1"/>
</dbReference>
<dbReference type="InterPro" id="IPR020846">
    <property type="entry name" value="MFS_dom"/>
</dbReference>
<evidence type="ECO:0000256" key="7">
    <source>
        <dbReference type="ARBA" id="ARBA00023136"/>
    </source>
</evidence>
<feature type="transmembrane region" description="Helical" evidence="8">
    <location>
        <begin position="280"/>
        <end position="303"/>
    </location>
</feature>
<comment type="subcellular location">
    <subcellularLocation>
        <location evidence="8">Cell inner membrane</location>
        <topology evidence="8">Multi-pass membrane protein</topology>
    </subcellularLocation>
    <subcellularLocation>
        <location evidence="1">Cell membrane</location>
        <topology evidence="1">Multi-pass membrane protein</topology>
    </subcellularLocation>
</comment>
<dbReference type="Proteomes" id="UP001241056">
    <property type="component" value="Unassembled WGS sequence"/>
</dbReference>
<protein>
    <recommendedName>
        <fullName evidence="8">Bcr/CflA family efflux transporter</fullName>
    </recommendedName>
</protein>
<dbReference type="CDD" id="cd17320">
    <property type="entry name" value="MFS_MdfA_MDR_like"/>
    <property type="match status" value="1"/>
</dbReference>
<proteinExistence type="inferred from homology"/>
<evidence type="ECO:0000313" key="10">
    <source>
        <dbReference type="EMBL" id="MDM7857685.1"/>
    </source>
</evidence>
<feature type="domain" description="Major facilitator superfamily (MFS) profile" evidence="9">
    <location>
        <begin position="6"/>
        <end position="400"/>
    </location>
</feature>
<feature type="transmembrane region" description="Helical" evidence="8">
    <location>
        <begin position="216"/>
        <end position="234"/>
    </location>
</feature>
<evidence type="ECO:0000256" key="2">
    <source>
        <dbReference type="ARBA" id="ARBA00006236"/>
    </source>
</evidence>
<keyword evidence="7 8" id="KW-0472">Membrane</keyword>